<gene>
    <name evidence="2" type="ORF">BJ875DRAFT_486681</name>
</gene>
<proteinExistence type="predicted"/>
<dbReference type="AlphaFoldDB" id="A0A9P7YDQ5"/>
<dbReference type="Pfam" id="PF06985">
    <property type="entry name" value="HET"/>
    <property type="match status" value="1"/>
</dbReference>
<dbReference type="InterPro" id="IPR010730">
    <property type="entry name" value="HET"/>
</dbReference>
<reference evidence="2" key="1">
    <citation type="journal article" date="2021" name="IMA Fungus">
        <title>Genomic characterization of three marine fungi, including Emericellopsis atlantica sp. nov. with signatures of a generalist lifestyle and marine biomass degradation.</title>
        <authorList>
            <person name="Hagestad O.C."/>
            <person name="Hou L."/>
            <person name="Andersen J.H."/>
            <person name="Hansen E.H."/>
            <person name="Altermark B."/>
            <person name="Li C."/>
            <person name="Kuhnert E."/>
            <person name="Cox R.J."/>
            <person name="Crous P.W."/>
            <person name="Spatafora J.W."/>
            <person name="Lail K."/>
            <person name="Amirebrahimi M."/>
            <person name="Lipzen A."/>
            <person name="Pangilinan J."/>
            <person name="Andreopoulos W."/>
            <person name="Hayes R.D."/>
            <person name="Ng V."/>
            <person name="Grigoriev I.V."/>
            <person name="Jackson S.A."/>
            <person name="Sutton T.D.S."/>
            <person name="Dobson A.D.W."/>
            <person name="Rama T."/>
        </authorList>
    </citation>
    <scope>NUCLEOTIDE SEQUENCE</scope>
    <source>
        <strain evidence="2">TRa018bII</strain>
    </source>
</reference>
<sequence>MICGTCYRMLRGHVGSQWRGTYDLHFKHQPNREALRESADKSCGICRSLYAEVSRLEQQGDTFALVRDEGSQPQYISACLAAMYGPGWRAKRYHDIYRLDFKMNGSAQLGTFILQPPDLAPPGITQITRSQSEPTKRTNYIRAGHTQFSHSTSSDEVLELAKRWLRECEEWHKESCTRDDQFYPKRLIELGIPPKRRMSKVTPDEHDEVDKVRLVLNPRYDNPKGDKVGSPETKAELKYRDTTFEEPKDKPEKGEASLVGNYVTHSHCWGKKNIVTLTEENIDKFIKEGIELKDLPKTFQEAIGFARRLSDPKTGAFVKYIWIDSLCIMQGDSDAARKDWLSQSASMYSIYKNSYCNISATASRDGSYGLYRNREPQTLWEEETIINISGIPGREESKGIQRCSILDLSFWEKSVDEAPVNTRGWVLQERLLSPRVIHFCENQIAWECHQKDCSESWPNGLPDFQAKGGDVIRGGRLKHLVFANEEELEEDDDEFGHALRKEPDMYGPWKRVVEKYSRTQLSNEGDKIIALSGVANMMADYLKQRYVAGLWGEGEGLVNQLLWRVDPIYEKGKFECRSWRPKWREEERTKYRAPSFSWAAVEAERGIAYGDTTKGELHVEVKGIQIENVAGDPFGLVKEGANIVLEGVLKKILLSRLEENGERFTWSFVGQDDSSDTTTFRNVYLDAPNDDADALDLDGQVYCLPVRTNSGNYLICLLLQLLRDGSGSFKRIGITKIPPYIEEGRITVLQTPILEDHADIPGVDWNPVVRKHTIRIV</sequence>
<dbReference type="PANTHER" id="PTHR33112">
    <property type="entry name" value="DOMAIN PROTEIN, PUTATIVE-RELATED"/>
    <property type="match status" value="1"/>
</dbReference>
<dbReference type="Proteomes" id="UP000824998">
    <property type="component" value="Unassembled WGS sequence"/>
</dbReference>
<keyword evidence="3" id="KW-1185">Reference proteome</keyword>
<evidence type="ECO:0000259" key="1">
    <source>
        <dbReference type="Pfam" id="PF06985"/>
    </source>
</evidence>
<feature type="domain" description="Heterokaryon incompatibility" evidence="1">
    <location>
        <begin position="262"/>
        <end position="429"/>
    </location>
</feature>
<dbReference type="PANTHER" id="PTHR33112:SF10">
    <property type="entry name" value="TOL"/>
    <property type="match status" value="1"/>
</dbReference>
<organism evidence="2 3">
    <name type="scientific">Amylocarpus encephaloides</name>
    <dbReference type="NCBI Taxonomy" id="45428"/>
    <lineage>
        <taxon>Eukaryota</taxon>
        <taxon>Fungi</taxon>
        <taxon>Dikarya</taxon>
        <taxon>Ascomycota</taxon>
        <taxon>Pezizomycotina</taxon>
        <taxon>Leotiomycetes</taxon>
        <taxon>Helotiales</taxon>
        <taxon>Helotiales incertae sedis</taxon>
        <taxon>Amylocarpus</taxon>
    </lineage>
</organism>
<name>A0A9P7YDQ5_9HELO</name>
<dbReference type="OrthoDB" id="5362512at2759"/>
<dbReference type="EMBL" id="MU251581">
    <property type="protein sequence ID" value="KAG9231789.1"/>
    <property type="molecule type" value="Genomic_DNA"/>
</dbReference>
<evidence type="ECO:0000313" key="3">
    <source>
        <dbReference type="Proteomes" id="UP000824998"/>
    </source>
</evidence>
<accession>A0A9P7YDQ5</accession>
<protein>
    <submittedName>
        <fullName evidence="2">Heterokaryon incompatibility protein-domain-containing protein</fullName>
    </submittedName>
</protein>
<evidence type="ECO:0000313" key="2">
    <source>
        <dbReference type="EMBL" id="KAG9231789.1"/>
    </source>
</evidence>
<comment type="caution">
    <text evidence="2">The sequence shown here is derived from an EMBL/GenBank/DDBJ whole genome shotgun (WGS) entry which is preliminary data.</text>
</comment>